<dbReference type="VEuPathDB" id="TriTrypDB:TcCLB.511277.250"/>
<dbReference type="VEuPathDB" id="TriTrypDB:TcBrA4_0084340"/>
<evidence type="ECO:0000256" key="1">
    <source>
        <dbReference type="SAM" id="MobiDB-lite"/>
    </source>
</evidence>
<evidence type="ECO:0000256" key="2">
    <source>
        <dbReference type="SAM" id="SignalP"/>
    </source>
</evidence>
<dbReference type="GO" id="GO:0008299">
    <property type="term" value="P:isoprenoid biosynthetic process"/>
    <property type="evidence" value="ECO:0007669"/>
    <property type="project" value="InterPro"/>
</dbReference>
<dbReference type="VEuPathDB" id="TriTrypDB:C3747_2g95"/>
<dbReference type="VEuPathDB" id="TriTrypDB:TcG_09809"/>
<gene>
    <name evidence="4" type="ORF">C3747_2g95</name>
    <name evidence="3" type="ORF">ECC02_001153</name>
</gene>
<dbReference type="VEuPathDB" id="TriTrypDB:TCSYLVIO_006181"/>
<evidence type="ECO:0000313" key="3">
    <source>
        <dbReference type="EMBL" id="KAF5225834.1"/>
    </source>
</evidence>
<feature type="compositionally biased region" description="Basic and acidic residues" evidence="1">
    <location>
        <begin position="389"/>
        <end position="405"/>
    </location>
</feature>
<dbReference type="InterPro" id="IPR018294">
    <property type="entry name" value="ISPD_synthase_CS"/>
</dbReference>
<reference evidence="3" key="3">
    <citation type="submission" date="2020-04" db="EMBL/GenBank/DDBJ databases">
        <authorList>
            <person name="Diaz Viraque F."/>
        </authorList>
    </citation>
    <scope>NUCLEOTIDE SEQUENCE</scope>
    <source>
        <strain evidence="3">Berenice</strain>
    </source>
</reference>
<dbReference type="Proteomes" id="UP000583944">
    <property type="component" value="Unassembled WGS sequence"/>
</dbReference>
<accession>A0A2V2XMY3</accession>
<dbReference type="VEuPathDB" id="TriTrypDB:BCY84_18729"/>
<evidence type="ECO:0000313" key="4">
    <source>
        <dbReference type="EMBL" id="PWV21469.1"/>
    </source>
</evidence>
<dbReference type="VEuPathDB" id="TriTrypDB:C4B63_4g320"/>
<name>A0A2V2XMY3_TRYCR</name>
<dbReference type="AlphaFoldDB" id="A0A2V2XMY3"/>
<organism evidence="4 5">
    <name type="scientific">Trypanosoma cruzi</name>
    <dbReference type="NCBI Taxonomy" id="5693"/>
    <lineage>
        <taxon>Eukaryota</taxon>
        <taxon>Discoba</taxon>
        <taxon>Euglenozoa</taxon>
        <taxon>Kinetoplastea</taxon>
        <taxon>Metakinetoplastina</taxon>
        <taxon>Trypanosomatida</taxon>
        <taxon>Trypanosomatidae</taxon>
        <taxon>Trypanosoma</taxon>
        <taxon>Schizotrypanum</taxon>
    </lineage>
</organism>
<evidence type="ECO:0000313" key="5">
    <source>
        <dbReference type="Proteomes" id="UP000246078"/>
    </source>
</evidence>
<reference evidence="3 6" key="2">
    <citation type="journal article" date="2019" name="Genome Biol. Evol.">
        <title>Nanopore Sequencing Significantly Improves Genome Assembly of the Protozoan Parasite Trypanosoma cruzi.</title>
        <authorList>
            <person name="Diaz-Viraque F."/>
            <person name="Pita S."/>
            <person name="Greif G."/>
            <person name="de Souza R.C.M."/>
            <person name="Iraola G."/>
            <person name="Robello C."/>
        </authorList>
    </citation>
    <scope>NUCLEOTIDE SEQUENCE [LARGE SCALE GENOMIC DNA]</scope>
    <source>
        <strain evidence="3 6">Berenice</strain>
    </source>
</reference>
<proteinExistence type="predicted"/>
<reference evidence="4 5" key="1">
    <citation type="journal article" date="2018" name="Microb. Genom.">
        <title>Expanding an expanded genome: long-read sequencing of Trypanosoma cruzi.</title>
        <authorList>
            <person name="Berna L."/>
            <person name="Rodriguez M."/>
            <person name="Chiribao M.L."/>
            <person name="Parodi-Talice A."/>
            <person name="Pita S."/>
            <person name="Rijo G."/>
            <person name="Alvarez-Valin F."/>
            <person name="Robello C."/>
        </authorList>
    </citation>
    <scope>NUCLEOTIDE SEQUENCE [LARGE SCALE GENOMIC DNA]</scope>
    <source>
        <strain evidence="4 5">TCC</strain>
    </source>
</reference>
<evidence type="ECO:0000313" key="6">
    <source>
        <dbReference type="Proteomes" id="UP000583944"/>
    </source>
</evidence>
<comment type="caution">
    <text evidence="4">The sequence shown here is derived from an EMBL/GenBank/DDBJ whole genome shotgun (WGS) entry which is preliminary data.</text>
</comment>
<dbReference type="VEuPathDB" id="TriTrypDB:ECC02_001153"/>
<dbReference type="EMBL" id="PRFC01000002">
    <property type="protein sequence ID" value="PWV21469.1"/>
    <property type="molecule type" value="Genomic_DNA"/>
</dbReference>
<dbReference type="VEuPathDB" id="TriTrypDB:TCDM_02347"/>
<keyword evidence="2" id="KW-0732">Signal</keyword>
<sequence>MNYKKMLYAFIALFLGVLAMSHSEAFEILPTRVTHVNADHGVWQPSGAVVLKEGVACARAHQDSCPQCSQEATAVCTSDGARTFLVQQTNYPFCGDRGVVVNNSLFCPLNLKQINSSVINVTVVSYEWVDSLVETPREDLVMSFHYWPGEEIKDINFKGNSLFFPGENLYIMNAVVVRENSTTDHVLFYSSDGQVWNAQSKIPLDVVDKTALSQSGKYQIAVSAYTKGEHKITYSFYKGTRWSTPKYLNTSLPPTALIVGTGIMIQTGLSNHTTSLELGGSVEGSSKKKLFHIVDLYKNKTEHNELPQDFTTECIEESSCLTSSHVALMSLQPGYITALFDFVSGESQRKTIAAVTMEVDDSEEKEEIIQAKKKAEESTRLMEELKRKVAQERAERKRKEREEKRRKERERRRRFMEADFVNIEAAKSRIIEDGEMIVVREVIEEMIDMEKSTFFW</sequence>
<feature type="region of interest" description="Disordered" evidence="1">
    <location>
        <begin position="389"/>
        <end position="409"/>
    </location>
</feature>
<dbReference type="PROSITE" id="PS01295">
    <property type="entry name" value="ISPD"/>
    <property type="match status" value="1"/>
</dbReference>
<dbReference type="EMBL" id="JABDHM010000005">
    <property type="protein sequence ID" value="KAF5225834.1"/>
    <property type="molecule type" value="Genomic_DNA"/>
</dbReference>
<protein>
    <submittedName>
        <fullName evidence="4">Uncharacterized protein</fullName>
    </submittedName>
</protein>
<dbReference type="VEuPathDB" id="TriTrypDB:TcCL_NonESM01257"/>
<dbReference type="GO" id="GO:0003824">
    <property type="term" value="F:catalytic activity"/>
    <property type="evidence" value="ECO:0007669"/>
    <property type="project" value="InterPro"/>
</dbReference>
<feature type="chain" id="PRO_5036053488" evidence="2">
    <location>
        <begin position="26"/>
        <end position="456"/>
    </location>
</feature>
<dbReference type="Proteomes" id="UP000246078">
    <property type="component" value="Unassembled WGS sequence"/>
</dbReference>
<dbReference type="VEuPathDB" id="TriTrypDB:Tc_MARK_4891"/>
<feature type="signal peptide" evidence="2">
    <location>
        <begin position="1"/>
        <end position="25"/>
    </location>
</feature>